<sequence>MLLLLSLSIAQHTAVTASSALTTHLVLDTPARAPAPAPAPADVIMHKHHSKRDLTQDVERVIDDFKTLFQNILHEVSPAWEQGFRKYGPGMILFKVGTFAVLSPPLATLGPIGATLVTSALAIGIVLSAVALVTPAFEKTDTNQPVRDPCPERARPSASSARARAQRSRDADSGITIVLLDVHESGELETDVAWHDMHPADGVVS</sequence>
<reference evidence="4 5" key="1">
    <citation type="journal article" date="2019" name="Sci. Rep.">
        <title>Comparative genomics of chytrid fungi reveal insights into the obligate biotrophic and pathogenic lifestyle of Synchytrium endobioticum.</title>
        <authorList>
            <person name="van de Vossenberg B.T.L.H."/>
            <person name="Warris S."/>
            <person name="Nguyen H.D.T."/>
            <person name="van Gent-Pelzer M.P.E."/>
            <person name="Joly D.L."/>
            <person name="van de Geest H.C."/>
            <person name="Bonants P.J.M."/>
            <person name="Smith D.S."/>
            <person name="Levesque C.A."/>
            <person name="van der Lee T.A.J."/>
        </authorList>
    </citation>
    <scope>NUCLEOTIDE SEQUENCE [LARGE SCALE GENOMIC DNA]</scope>
    <source>
        <strain evidence="4 5">LEV6574</strain>
    </source>
</reference>
<dbReference type="EMBL" id="QEAM01000638">
    <property type="protein sequence ID" value="TPX37789.1"/>
    <property type="molecule type" value="Genomic_DNA"/>
</dbReference>
<feature type="chain" id="PRO_5021287027" evidence="3">
    <location>
        <begin position="18"/>
        <end position="205"/>
    </location>
</feature>
<evidence type="ECO:0000313" key="5">
    <source>
        <dbReference type="Proteomes" id="UP000320475"/>
    </source>
</evidence>
<dbReference type="Proteomes" id="UP000320475">
    <property type="component" value="Unassembled WGS sequence"/>
</dbReference>
<evidence type="ECO:0000313" key="4">
    <source>
        <dbReference type="EMBL" id="TPX37789.1"/>
    </source>
</evidence>
<keyword evidence="2" id="KW-0472">Membrane</keyword>
<proteinExistence type="predicted"/>
<gene>
    <name evidence="4" type="ORF">SeLEV6574_g07873</name>
</gene>
<evidence type="ECO:0000256" key="1">
    <source>
        <dbReference type="SAM" id="MobiDB-lite"/>
    </source>
</evidence>
<keyword evidence="3" id="KW-0732">Signal</keyword>
<name>A0A507CF51_9FUNG</name>
<evidence type="ECO:0000256" key="3">
    <source>
        <dbReference type="SAM" id="SignalP"/>
    </source>
</evidence>
<keyword evidence="2" id="KW-1133">Transmembrane helix</keyword>
<feature type="region of interest" description="Disordered" evidence="1">
    <location>
        <begin position="140"/>
        <end position="169"/>
    </location>
</feature>
<organism evidence="4 5">
    <name type="scientific">Synchytrium endobioticum</name>
    <dbReference type="NCBI Taxonomy" id="286115"/>
    <lineage>
        <taxon>Eukaryota</taxon>
        <taxon>Fungi</taxon>
        <taxon>Fungi incertae sedis</taxon>
        <taxon>Chytridiomycota</taxon>
        <taxon>Chytridiomycota incertae sedis</taxon>
        <taxon>Chytridiomycetes</taxon>
        <taxon>Synchytriales</taxon>
        <taxon>Synchytriaceae</taxon>
        <taxon>Synchytrium</taxon>
    </lineage>
</organism>
<keyword evidence="2" id="KW-0812">Transmembrane</keyword>
<evidence type="ECO:0000256" key="2">
    <source>
        <dbReference type="SAM" id="Phobius"/>
    </source>
</evidence>
<dbReference type="AlphaFoldDB" id="A0A507CF51"/>
<feature type="transmembrane region" description="Helical" evidence="2">
    <location>
        <begin position="112"/>
        <end position="137"/>
    </location>
</feature>
<accession>A0A507CF51</accession>
<comment type="caution">
    <text evidence="4">The sequence shown here is derived from an EMBL/GenBank/DDBJ whole genome shotgun (WGS) entry which is preliminary data.</text>
</comment>
<protein>
    <submittedName>
        <fullName evidence="4">Uncharacterized protein</fullName>
    </submittedName>
</protein>
<feature type="signal peptide" evidence="3">
    <location>
        <begin position="1"/>
        <end position="17"/>
    </location>
</feature>